<evidence type="ECO:0000313" key="4">
    <source>
        <dbReference type="EMBL" id="QJT40036.1"/>
    </source>
</evidence>
<evidence type="ECO:0000256" key="1">
    <source>
        <dbReference type="ARBA" id="ARBA00023015"/>
    </source>
</evidence>
<keyword evidence="3" id="KW-0804">Transcription</keyword>
<accession>A0ABX6NUI1</accession>
<name>A0ABX6NUI1_AERME</name>
<dbReference type="Gene3D" id="1.10.274.110">
    <property type="match status" value="1"/>
</dbReference>
<evidence type="ECO:0000313" key="5">
    <source>
        <dbReference type="Proteomes" id="UP000502657"/>
    </source>
</evidence>
<dbReference type="InterPro" id="IPR038500">
    <property type="entry name" value="Antitermination_sf"/>
</dbReference>
<gene>
    <name evidence="4" type="ORF">E4188_17095</name>
</gene>
<keyword evidence="5" id="KW-1185">Reference proteome</keyword>
<sequence>MRFEYAITVGDPRSVMLQAYQAQSTGRSHLTKSDVMTALGLVQKHEGVGLALVMARYCKDSVETEKALLAVRAECARIAPHYVGVTKARGQGMALRALADMAVAHYCRTVDTPGAACHSQFCSGRGVIRDLEASRLHGKAISKVCPRCDGTGLRPIPATRIRSAIEPRLGTLSRGAWERQWYPLYQAVLAWCHEQESEAEGFYKRVTSAAL</sequence>
<evidence type="ECO:0000256" key="3">
    <source>
        <dbReference type="ARBA" id="ARBA00023163"/>
    </source>
</evidence>
<dbReference type="InterPro" id="IPR003222">
    <property type="entry name" value="Antitermntn"/>
</dbReference>
<dbReference type="Proteomes" id="UP000502657">
    <property type="component" value="Chromosome"/>
</dbReference>
<proteinExistence type="predicted"/>
<dbReference type="EMBL" id="CP038448">
    <property type="protein sequence ID" value="QJT40036.1"/>
    <property type="molecule type" value="Genomic_DNA"/>
</dbReference>
<evidence type="ECO:0000256" key="2">
    <source>
        <dbReference type="ARBA" id="ARBA00023125"/>
    </source>
</evidence>
<keyword evidence="2" id="KW-0238">DNA-binding</keyword>
<organism evidence="4 5">
    <name type="scientific">Aeromonas media</name>
    <dbReference type="NCBI Taxonomy" id="651"/>
    <lineage>
        <taxon>Bacteria</taxon>
        <taxon>Pseudomonadati</taxon>
        <taxon>Pseudomonadota</taxon>
        <taxon>Gammaproteobacteria</taxon>
        <taxon>Aeromonadales</taxon>
        <taxon>Aeromonadaceae</taxon>
        <taxon>Aeromonas</taxon>
    </lineage>
</organism>
<reference evidence="4 5" key="1">
    <citation type="submission" date="2019-03" db="EMBL/GenBank/DDBJ databases">
        <title>Novel transposon Tn6433 accelerates the dissemination of tet(E) in Aeromonas from aerobic biofilm under oxytetracycline stress.</title>
        <authorList>
            <person name="Shi Y."/>
            <person name="Tian Z."/>
            <person name="Zhang Y."/>
            <person name="Zhang H."/>
            <person name="Yang M."/>
        </authorList>
    </citation>
    <scope>NUCLEOTIDE SEQUENCE [LARGE SCALE GENOMIC DNA]</scope>
    <source>
        <strain evidence="4 5">R50-22</strain>
    </source>
</reference>
<keyword evidence="1" id="KW-0805">Transcription regulation</keyword>
<protein>
    <submittedName>
        <fullName evidence="4">Antitermination protein</fullName>
    </submittedName>
</protein>
<dbReference type="Pfam" id="PF03589">
    <property type="entry name" value="Antiterm"/>
    <property type="match status" value="1"/>
</dbReference>